<evidence type="ECO:0000313" key="2">
    <source>
        <dbReference type="EMBL" id="KAG6487143.1"/>
    </source>
</evidence>
<keyword evidence="3" id="KW-1185">Reference proteome</keyword>
<dbReference type="AlphaFoldDB" id="A0A8J5KKK4"/>
<protein>
    <submittedName>
        <fullName evidence="2">Uncharacterized protein</fullName>
    </submittedName>
</protein>
<sequence>MSRQWEEQIQEWYAKSHTSNLEYLDLAKTNKKPTQEELAHNLSVIYDRVCLSCRVHLRNFKQIQEEIEVLKEENHRIIKELATLTTLVVEQKQLKEAVVGSIEQNHTDKLAGELTKKLNRVEILLKRIEAGYEGWQNGEANILITRGMVGRLSNTPNVGFAYEVQNVVDYLTTHGVRALPGRRYSTHELQGRNWVINQSSINIPRLPTEVNTRNMIDGRISVQFENYQAASTTNLPHYNQKDEEIPSDEDEIQLQIIAVIIEEPEVLHVKRIRSTARLPERKTIGSTGYDLAIDREQFVPKRDRSLLTTGICV</sequence>
<dbReference type="Pfam" id="PF07028">
    <property type="entry name" value="DUF1319"/>
    <property type="match status" value="1"/>
</dbReference>
<dbReference type="SUPFAM" id="SSF51283">
    <property type="entry name" value="dUTPase-like"/>
    <property type="match status" value="1"/>
</dbReference>
<proteinExistence type="predicted"/>
<dbReference type="Gene3D" id="2.70.40.10">
    <property type="match status" value="1"/>
</dbReference>
<evidence type="ECO:0000313" key="3">
    <source>
        <dbReference type="Proteomes" id="UP000734854"/>
    </source>
</evidence>
<feature type="coiled-coil region" evidence="1">
    <location>
        <begin position="53"/>
        <end position="80"/>
    </location>
</feature>
<organism evidence="2 3">
    <name type="scientific">Zingiber officinale</name>
    <name type="common">Ginger</name>
    <name type="synonym">Amomum zingiber</name>
    <dbReference type="NCBI Taxonomy" id="94328"/>
    <lineage>
        <taxon>Eukaryota</taxon>
        <taxon>Viridiplantae</taxon>
        <taxon>Streptophyta</taxon>
        <taxon>Embryophyta</taxon>
        <taxon>Tracheophyta</taxon>
        <taxon>Spermatophyta</taxon>
        <taxon>Magnoliopsida</taxon>
        <taxon>Liliopsida</taxon>
        <taxon>Zingiberales</taxon>
        <taxon>Zingiberaceae</taxon>
        <taxon>Zingiber</taxon>
    </lineage>
</organism>
<dbReference type="Proteomes" id="UP000734854">
    <property type="component" value="Unassembled WGS sequence"/>
</dbReference>
<evidence type="ECO:0000256" key="1">
    <source>
        <dbReference type="SAM" id="Coils"/>
    </source>
</evidence>
<accession>A0A8J5KKK4</accession>
<name>A0A8J5KKK4_ZINOF</name>
<dbReference type="InterPro" id="IPR010746">
    <property type="entry name" value="CYMV_Orf1"/>
</dbReference>
<dbReference type="EMBL" id="JACMSC010000015">
    <property type="protein sequence ID" value="KAG6487143.1"/>
    <property type="molecule type" value="Genomic_DNA"/>
</dbReference>
<keyword evidence="1" id="KW-0175">Coiled coil</keyword>
<comment type="caution">
    <text evidence="2">The sequence shown here is derived from an EMBL/GenBank/DDBJ whole genome shotgun (WGS) entry which is preliminary data.</text>
</comment>
<gene>
    <name evidence="2" type="ORF">ZIOFF_055726</name>
</gene>
<reference evidence="2 3" key="1">
    <citation type="submission" date="2020-08" db="EMBL/GenBank/DDBJ databases">
        <title>Plant Genome Project.</title>
        <authorList>
            <person name="Zhang R.-G."/>
        </authorList>
    </citation>
    <scope>NUCLEOTIDE SEQUENCE [LARGE SCALE GENOMIC DNA]</scope>
    <source>
        <tissue evidence="2">Rhizome</tissue>
    </source>
</reference>
<dbReference type="InterPro" id="IPR036157">
    <property type="entry name" value="dUTPase-like_sf"/>
</dbReference>